<protein>
    <submittedName>
        <fullName evidence="2">Uncharacterized protein</fullName>
    </submittedName>
</protein>
<keyword evidence="3" id="KW-1185">Reference proteome</keyword>
<proteinExistence type="predicted"/>
<keyword evidence="1" id="KW-0472">Membrane</keyword>
<gene>
    <name evidence="2" type="ORF">LTR24_000826</name>
</gene>
<evidence type="ECO:0000256" key="1">
    <source>
        <dbReference type="SAM" id="Phobius"/>
    </source>
</evidence>
<feature type="transmembrane region" description="Helical" evidence="1">
    <location>
        <begin position="6"/>
        <end position="29"/>
    </location>
</feature>
<organism evidence="2 3">
    <name type="scientific">Lithohypha guttulata</name>
    <dbReference type="NCBI Taxonomy" id="1690604"/>
    <lineage>
        <taxon>Eukaryota</taxon>
        <taxon>Fungi</taxon>
        <taxon>Dikarya</taxon>
        <taxon>Ascomycota</taxon>
        <taxon>Pezizomycotina</taxon>
        <taxon>Eurotiomycetes</taxon>
        <taxon>Chaetothyriomycetidae</taxon>
        <taxon>Chaetothyriales</taxon>
        <taxon>Trichomeriaceae</taxon>
        <taxon>Lithohypha</taxon>
    </lineage>
</organism>
<dbReference type="Proteomes" id="UP001345013">
    <property type="component" value="Unassembled WGS sequence"/>
</dbReference>
<name>A0ABR0KM72_9EURO</name>
<feature type="transmembrane region" description="Helical" evidence="1">
    <location>
        <begin position="58"/>
        <end position="77"/>
    </location>
</feature>
<reference evidence="2 3" key="1">
    <citation type="submission" date="2023-08" db="EMBL/GenBank/DDBJ databases">
        <title>Black Yeasts Isolated from many extreme environments.</title>
        <authorList>
            <person name="Coleine C."/>
            <person name="Stajich J.E."/>
            <person name="Selbmann L."/>
        </authorList>
    </citation>
    <scope>NUCLEOTIDE SEQUENCE [LARGE SCALE GENOMIC DNA]</scope>
    <source>
        <strain evidence="2 3">CCFEE 5885</strain>
    </source>
</reference>
<keyword evidence="1" id="KW-0812">Transmembrane</keyword>
<accession>A0ABR0KM72</accession>
<evidence type="ECO:0000313" key="2">
    <source>
        <dbReference type="EMBL" id="KAK5100680.1"/>
    </source>
</evidence>
<keyword evidence="1" id="KW-1133">Transmembrane helix</keyword>
<sequence length="151" mass="16135">MPYSNLVSGIVFFLSLPPLYLSITSAQLLMRYEEKTEKAAKYSNEAGRQLYKTRTTQGAAVIACVTATISAACLTFSNSRTSTGAALAVINAAACMSARVYVSDFWKGAARVPGARDYNDAVRATDKTIAWLGGLAGAWVGYAGYRSLLRA</sequence>
<dbReference type="EMBL" id="JAVRRG010000006">
    <property type="protein sequence ID" value="KAK5100680.1"/>
    <property type="molecule type" value="Genomic_DNA"/>
</dbReference>
<feature type="transmembrane region" description="Helical" evidence="1">
    <location>
        <begin position="83"/>
        <end position="102"/>
    </location>
</feature>
<evidence type="ECO:0000313" key="3">
    <source>
        <dbReference type="Proteomes" id="UP001345013"/>
    </source>
</evidence>
<comment type="caution">
    <text evidence="2">The sequence shown here is derived from an EMBL/GenBank/DDBJ whole genome shotgun (WGS) entry which is preliminary data.</text>
</comment>